<feature type="compositionally biased region" description="Acidic residues" evidence="1">
    <location>
        <begin position="201"/>
        <end position="225"/>
    </location>
</feature>
<feature type="compositionally biased region" description="Basic and acidic residues" evidence="1">
    <location>
        <begin position="153"/>
        <end position="167"/>
    </location>
</feature>
<keyword evidence="3" id="KW-1185">Reference proteome</keyword>
<gene>
    <name evidence="2" type="ORF">FOMPIDRAFT_1117757</name>
</gene>
<protein>
    <submittedName>
        <fullName evidence="2">Uncharacterized protein</fullName>
    </submittedName>
</protein>
<feature type="region of interest" description="Disordered" evidence="1">
    <location>
        <begin position="153"/>
        <end position="182"/>
    </location>
</feature>
<organism evidence="2 3">
    <name type="scientific">Fomitopsis schrenkii</name>
    <name type="common">Brown rot fungus</name>
    <dbReference type="NCBI Taxonomy" id="2126942"/>
    <lineage>
        <taxon>Eukaryota</taxon>
        <taxon>Fungi</taxon>
        <taxon>Dikarya</taxon>
        <taxon>Basidiomycota</taxon>
        <taxon>Agaricomycotina</taxon>
        <taxon>Agaricomycetes</taxon>
        <taxon>Polyporales</taxon>
        <taxon>Fomitopsis</taxon>
    </lineage>
</organism>
<accession>S8ECU2</accession>
<feature type="region of interest" description="Disordered" evidence="1">
    <location>
        <begin position="1"/>
        <end position="32"/>
    </location>
</feature>
<evidence type="ECO:0000256" key="1">
    <source>
        <dbReference type="SAM" id="MobiDB-lite"/>
    </source>
</evidence>
<reference evidence="2 3" key="1">
    <citation type="journal article" date="2012" name="Science">
        <title>The Paleozoic origin of enzymatic lignin decomposition reconstructed from 31 fungal genomes.</title>
        <authorList>
            <person name="Floudas D."/>
            <person name="Binder M."/>
            <person name="Riley R."/>
            <person name="Barry K."/>
            <person name="Blanchette R.A."/>
            <person name="Henrissat B."/>
            <person name="Martinez A.T."/>
            <person name="Otillar R."/>
            <person name="Spatafora J.W."/>
            <person name="Yadav J.S."/>
            <person name="Aerts A."/>
            <person name="Benoit I."/>
            <person name="Boyd A."/>
            <person name="Carlson A."/>
            <person name="Copeland A."/>
            <person name="Coutinho P.M."/>
            <person name="de Vries R.P."/>
            <person name="Ferreira P."/>
            <person name="Findley K."/>
            <person name="Foster B."/>
            <person name="Gaskell J."/>
            <person name="Glotzer D."/>
            <person name="Gorecki P."/>
            <person name="Heitman J."/>
            <person name="Hesse C."/>
            <person name="Hori C."/>
            <person name="Igarashi K."/>
            <person name="Jurgens J.A."/>
            <person name="Kallen N."/>
            <person name="Kersten P."/>
            <person name="Kohler A."/>
            <person name="Kuees U."/>
            <person name="Kumar T.K.A."/>
            <person name="Kuo A."/>
            <person name="LaButti K."/>
            <person name="Larrondo L.F."/>
            <person name="Lindquist E."/>
            <person name="Ling A."/>
            <person name="Lombard V."/>
            <person name="Lucas S."/>
            <person name="Lundell T."/>
            <person name="Martin R."/>
            <person name="McLaughlin D.J."/>
            <person name="Morgenstern I."/>
            <person name="Morin E."/>
            <person name="Murat C."/>
            <person name="Nagy L.G."/>
            <person name="Nolan M."/>
            <person name="Ohm R.A."/>
            <person name="Patyshakuliyeva A."/>
            <person name="Rokas A."/>
            <person name="Ruiz-Duenas F.J."/>
            <person name="Sabat G."/>
            <person name="Salamov A."/>
            <person name="Samejima M."/>
            <person name="Schmutz J."/>
            <person name="Slot J.C."/>
            <person name="St John F."/>
            <person name="Stenlid J."/>
            <person name="Sun H."/>
            <person name="Sun S."/>
            <person name="Syed K."/>
            <person name="Tsang A."/>
            <person name="Wiebenga A."/>
            <person name="Young D."/>
            <person name="Pisabarro A."/>
            <person name="Eastwood D.C."/>
            <person name="Martin F."/>
            <person name="Cullen D."/>
            <person name="Grigoriev I.V."/>
            <person name="Hibbett D.S."/>
        </authorList>
    </citation>
    <scope>NUCLEOTIDE SEQUENCE</scope>
    <source>
        <strain evidence="3">FP-58527</strain>
    </source>
</reference>
<dbReference type="EMBL" id="KE504133">
    <property type="protein sequence ID" value="EPT02762.1"/>
    <property type="molecule type" value="Genomic_DNA"/>
</dbReference>
<evidence type="ECO:0000313" key="3">
    <source>
        <dbReference type="Proteomes" id="UP000015241"/>
    </source>
</evidence>
<feature type="region of interest" description="Disordered" evidence="1">
    <location>
        <begin position="197"/>
        <end position="236"/>
    </location>
</feature>
<dbReference type="eggNOG" id="ENOG502SNDF">
    <property type="taxonomic scope" value="Eukaryota"/>
</dbReference>
<sequence>MSTLPQYHTFHPSPTRRTAPPGFLVPPKPRNTPIERMTVRELRDARARNARVLTEPTASTSTYAQRVAEEQARIEFRLIELVGIEEIQSRLEGTQLSDPDVKMNVEVESPPLPQYKAISAKQRALAKFASHAARQQGPTSGLSLQEAIQIEQEAHAADRKRQEELAEKRRRQGHIAAGEQLTRAEREARMWAFMNYKPTDSDMEDDVGDDDDDDDPATWFDDDQDDGRKGQDIIEPDLDDYSSIIRIDDSRIPWSIPREE</sequence>
<name>S8ECU2_FOMSC</name>
<evidence type="ECO:0000313" key="2">
    <source>
        <dbReference type="EMBL" id="EPT02762.1"/>
    </source>
</evidence>
<dbReference type="HOGENOM" id="CLU_107426_0_0_1"/>
<dbReference type="AlphaFoldDB" id="S8ECU2"/>
<dbReference type="Proteomes" id="UP000015241">
    <property type="component" value="Unassembled WGS sequence"/>
</dbReference>
<dbReference type="OrthoDB" id="68090at2759"/>
<dbReference type="InParanoid" id="S8ECU2"/>
<proteinExistence type="predicted"/>
<dbReference type="STRING" id="743788.S8ECU2"/>